<comment type="caution">
    <text evidence="1">The sequence shown here is derived from an EMBL/GenBank/DDBJ whole genome shotgun (WGS) entry which is preliminary data.</text>
</comment>
<name>A0A2S9XJR0_9BACT</name>
<proteinExistence type="predicted"/>
<dbReference type="Proteomes" id="UP000237968">
    <property type="component" value="Unassembled WGS sequence"/>
</dbReference>
<dbReference type="NCBIfam" id="TIGR04267">
    <property type="entry name" value="mod_HExxH"/>
    <property type="match status" value="1"/>
</dbReference>
<evidence type="ECO:0000313" key="2">
    <source>
        <dbReference type="Proteomes" id="UP000237968"/>
    </source>
</evidence>
<organism evidence="1 2">
    <name type="scientific">Enhygromyxa salina</name>
    <dbReference type="NCBI Taxonomy" id="215803"/>
    <lineage>
        <taxon>Bacteria</taxon>
        <taxon>Pseudomonadati</taxon>
        <taxon>Myxococcota</taxon>
        <taxon>Polyangia</taxon>
        <taxon>Nannocystales</taxon>
        <taxon>Nannocystaceae</taxon>
        <taxon>Enhygromyxa</taxon>
    </lineage>
</organism>
<reference evidence="1 2" key="1">
    <citation type="submission" date="2018-03" db="EMBL/GenBank/DDBJ databases">
        <title>Draft Genome Sequences of the Obligatory Marine Myxobacteria Enhygromyxa salina SWB005.</title>
        <authorList>
            <person name="Poehlein A."/>
            <person name="Moghaddam J.A."/>
            <person name="Harms H."/>
            <person name="Alanjari M."/>
            <person name="Koenig G.M."/>
            <person name="Daniel R."/>
            <person name="Schaeberle T.F."/>
        </authorList>
    </citation>
    <scope>NUCLEOTIDE SEQUENCE [LARGE SCALE GENOMIC DNA]</scope>
    <source>
        <strain evidence="1 2">SWB005</strain>
    </source>
</reference>
<dbReference type="OrthoDB" id="9769264at2"/>
<sequence length="397" mass="44115">MARPRTAPRDLTIPAPGSTTARDALSGAIRRAMQDLMRLSALADPELRAFKPTLKRLLAETPGALASVLRTPTVGGLLRCLRRRAPELDYASGIAELLATIHTDLAFAGALPEPVTQRRLPRRVVSLPARRVIEIPDSTTRAEFRNHELVLFGREGSTTVSLDPGTEPERDGPCFIPITDKLVLARVDNNPLAMSEAHPDKAGNALDLGGRPASEWTETLAHGLELIGRYMPDLRGEIDLYLHQIVPVGYDTRTHLSASYQEVIGTVYMTLHPQLMTMVEATIHEFQHNKLHAQLELDPLLHNAFHPLYSSPVRPDPRPLQGVLLAVHAFFPVARLYQLMRDAGHEGTRQPDFERRYAQIVAGNHEGASVLLEHGQPTEIGRAMIDELRRWDSHDWS</sequence>
<dbReference type="EMBL" id="PVNK01000195">
    <property type="protein sequence ID" value="PRP93104.1"/>
    <property type="molecule type" value="Genomic_DNA"/>
</dbReference>
<dbReference type="InterPro" id="IPR026337">
    <property type="entry name" value="AKG_HExxH"/>
</dbReference>
<gene>
    <name evidence="1" type="ORF">ENSA5_45110</name>
</gene>
<protein>
    <submittedName>
        <fullName evidence="1">Uncharacterized protein</fullName>
    </submittedName>
</protein>
<dbReference type="RefSeq" id="WP_106393781.1">
    <property type="nucleotide sequence ID" value="NZ_PVNK01000195.1"/>
</dbReference>
<dbReference type="AlphaFoldDB" id="A0A2S9XJR0"/>
<accession>A0A2S9XJR0</accession>
<keyword evidence="2" id="KW-1185">Reference proteome</keyword>
<evidence type="ECO:0000313" key="1">
    <source>
        <dbReference type="EMBL" id="PRP93104.1"/>
    </source>
</evidence>